<name>A0A974E3K9_XENLA</name>
<sequence>MTSIWFKSQYHVSLGNNFYVAKMLSCSRGYFISLMKKNQIIDSNHHHVTSCQSDTASHSDDHVILRILRFLALIIPVSCL</sequence>
<evidence type="ECO:0000313" key="2">
    <source>
        <dbReference type="Proteomes" id="UP000694892"/>
    </source>
</evidence>
<protein>
    <submittedName>
        <fullName evidence="1">Uncharacterized protein</fullName>
    </submittedName>
</protein>
<evidence type="ECO:0000313" key="1">
    <source>
        <dbReference type="EMBL" id="OCU01947.1"/>
    </source>
</evidence>
<gene>
    <name evidence="1" type="ORF">XELAEV_18007726mg</name>
</gene>
<organism evidence="1 2">
    <name type="scientific">Xenopus laevis</name>
    <name type="common">African clawed frog</name>
    <dbReference type="NCBI Taxonomy" id="8355"/>
    <lineage>
        <taxon>Eukaryota</taxon>
        <taxon>Metazoa</taxon>
        <taxon>Chordata</taxon>
        <taxon>Craniata</taxon>
        <taxon>Vertebrata</taxon>
        <taxon>Euteleostomi</taxon>
        <taxon>Amphibia</taxon>
        <taxon>Batrachia</taxon>
        <taxon>Anura</taxon>
        <taxon>Pipoidea</taxon>
        <taxon>Pipidae</taxon>
        <taxon>Xenopodinae</taxon>
        <taxon>Xenopus</taxon>
        <taxon>Xenopus</taxon>
    </lineage>
</organism>
<proteinExistence type="predicted"/>
<dbReference type="AlphaFoldDB" id="A0A974E3K9"/>
<reference evidence="2" key="1">
    <citation type="journal article" date="2016" name="Nature">
        <title>Genome evolution in the allotetraploid frog Xenopus laevis.</title>
        <authorList>
            <person name="Session A.M."/>
            <person name="Uno Y."/>
            <person name="Kwon T."/>
            <person name="Chapman J.A."/>
            <person name="Toyoda A."/>
            <person name="Takahashi S."/>
            <person name="Fukui A."/>
            <person name="Hikosaka A."/>
            <person name="Suzuki A."/>
            <person name="Kondo M."/>
            <person name="van Heeringen S.J."/>
            <person name="Quigley I."/>
            <person name="Heinz S."/>
            <person name="Ogino H."/>
            <person name="Ochi H."/>
            <person name="Hellsten U."/>
            <person name="Lyons J.B."/>
            <person name="Simakov O."/>
            <person name="Putnam N."/>
            <person name="Stites J."/>
            <person name="Kuroki Y."/>
            <person name="Tanaka T."/>
            <person name="Michiue T."/>
            <person name="Watanabe M."/>
            <person name="Bogdanovic O."/>
            <person name="Lister R."/>
            <person name="Georgiou G."/>
            <person name="Paranjpe S.S."/>
            <person name="van Kruijsbergen I."/>
            <person name="Shu S."/>
            <person name="Carlson J."/>
            <person name="Kinoshita T."/>
            <person name="Ohta Y."/>
            <person name="Mawaribuchi S."/>
            <person name="Jenkins J."/>
            <person name="Grimwood J."/>
            <person name="Schmutz J."/>
            <person name="Mitros T."/>
            <person name="Mozaffari S.V."/>
            <person name="Suzuki Y."/>
            <person name="Haramoto Y."/>
            <person name="Yamamoto T.S."/>
            <person name="Takagi C."/>
            <person name="Heald R."/>
            <person name="Miller K."/>
            <person name="Haudenschild C."/>
            <person name="Kitzman J."/>
            <person name="Nakayama T."/>
            <person name="Izutsu Y."/>
            <person name="Robert J."/>
            <person name="Fortriede J."/>
            <person name="Burns K."/>
            <person name="Lotay V."/>
            <person name="Karimi K."/>
            <person name="Yasuoka Y."/>
            <person name="Dichmann D.S."/>
            <person name="Flajnik M.F."/>
            <person name="Houston D.W."/>
            <person name="Shendure J."/>
            <person name="DuPasquier L."/>
            <person name="Vize P.D."/>
            <person name="Zorn A.M."/>
            <person name="Ito M."/>
            <person name="Marcotte E.M."/>
            <person name="Wallingford J.B."/>
            <person name="Ito Y."/>
            <person name="Asashima M."/>
            <person name="Ueno N."/>
            <person name="Matsuda Y."/>
            <person name="Veenstra G.J."/>
            <person name="Fujiyama A."/>
            <person name="Harland R.M."/>
            <person name="Taira M."/>
            <person name="Rokhsar D.S."/>
        </authorList>
    </citation>
    <scope>NUCLEOTIDE SEQUENCE [LARGE SCALE GENOMIC DNA]</scope>
    <source>
        <strain evidence="2">J</strain>
    </source>
</reference>
<dbReference type="Proteomes" id="UP000694892">
    <property type="component" value="Chromosome 1L"/>
</dbReference>
<accession>A0A974E3K9</accession>
<dbReference type="EMBL" id="CM004466">
    <property type="protein sequence ID" value="OCU01947.1"/>
    <property type="molecule type" value="Genomic_DNA"/>
</dbReference>